<evidence type="ECO:0000313" key="2">
    <source>
        <dbReference type="Proteomes" id="UP000324222"/>
    </source>
</evidence>
<accession>A0A5B7E5Q7</accession>
<gene>
    <name evidence="1" type="ORF">E2C01_022568</name>
</gene>
<keyword evidence="2" id="KW-1185">Reference proteome</keyword>
<proteinExistence type="predicted"/>
<dbReference type="Proteomes" id="UP000324222">
    <property type="component" value="Unassembled WGS sequence"/>
</dbReference>
<reference evidence="1 2" key="1">
    <citation type="submission" date="2019-05" db="EMBL/GenBank/DDBJ databases">
        <title>Another draft genome of Portunus trituberculatus and its Hox gene families provides insights of decapod evolution.</title>
        <authorList>
            <person name="Jeong J.-H."/>
            <person name="Song I."/>
            <person name="Kim S."/>
            <person name="Choi T."/>
            <person name="Kim D."/>
            <person name="Ryu S."/>
            <person name="Kim W."/>
        </authorList>
    </citation>
    <scope>NUCLEOTIDE SEQUENCE [LARGE SCALE GENOMIC DNA]</scope>
    <source>
        <tissue evidence="1">Muscle</tissue>
    </source>
</reference>
<dbReference type="EMBL" id="VSRR010002054">
    <property type="protein sequence ID" value="MPC29341.1"/>
    <property type="molecule type" value="Genomic_DNA"/>
</dbReference>
<name>A0A5B7E5Q7_PORTR</name>
<sequence length="63" mass="6970">MGDIHVVPHGPQRGRRIGRGCLTPSFPPAHRPAKIPARSPQTITYFNPVTTRAFFCITPLHPV</sequence>
<organism evidence="1 2">
    <name type="scientific">Portunus trituberculatus</name>
    <name type="common">Swimming crab</name>
    <name type="synonym">Neptunus trituberculatus</name>
    <dbReference type="NCBI Taxonomy" id="210409"/>
    <lineage>
        <taxon>Eukaryota</taxon>
        <taxon>Metazoa</taxon>
        <taxon>Ecdysozoa</taxon>
        <taxon>Arthropoda</taxon>
        <taxon>Crustacea</taxon>
        <taxon>Multicrustacea</taxon>
        <taxon>Malacostraca</taxon>
        <taxon>Eumalacostraca</taxon>
        <taxon>Eucarida</taxon>
        <taxon>Decapoda</taxon>
        <taxon>Pleocyemata</taxon>
        <taxon>Brachyura</taxon>
        <taxon>Eubrachyura</taxon>
        <taxon>Portunoidea</taxon>
        <taxon>Portunidae</taxon>
        <taxon>Portuninae</taxon>
        <taxon>Portunus</taxon>
    </lineage>
</organism>
<comment type="caution">
    <text evidence="1">The sequence shown here is derived from an EMBL/GenBank/DDBJ whole genome shotgun (WGS) entry which is preliminary data.</text>
</comment>
<evidence type="ECO:0000313" key="1">
    <source>
        <dbReference type="EMBL" id="MPC29341.1"/>
    </source>
</evidence>
<dbReference type="AlphaFoldDB" id="A0A5B7E5Q7"/>
<protein>
    <submittedName>
        <fullName evidence="1">Uncharacterized protein</fullName>
    </submittedName>
</protein>